<comment type="caution">
    <text evidence="2">The sequence shown here is derived from an EMBL/GenBank/DDBJ whole genome shotgun (WGS) entry which is preliminary data.</text>
</comment>
<gene>
    <name evidence="2" type="ORF">NMK71_11390</name>
</gene>
<accession>A0A9X4N158</accession>
<feature type="signal peptide" evidence="1">
    <location>
        <begin position="1"/>
        <end position="21"/>
    </location>
</feature>
<reference evidence="2" key="1">
    <citation type="submission" date="2022-07" db="EMBL/GenBank/DDBJ databases">
        <title>Description and genome-wide analysis of Profundicola chukchiensis gen. nov., sp. nov., marine bacteria isolated from bottom sediments of the Chukchi Sea.</title>
        <authorList>
            <person name="Romanenko L."/>
            <person name="Otstavnykh N."/>
            <person name="Kurilenko V."/>
            <person name="Eremeev V."/>
            <person name="Velansky P."/>
            <person name="Mikhailov V."/>
            <person name="Isaeva M."/>
        </authorList>
    </citation>
    <scope>NUCLEOTIDE SEQUENCE</scope>
    <source>
        <strain evidence="2">KMM 9713</strain>
    </source>
</reference>
<dbReference type="AlphaFoldDB" id="A0A9X4N158"/>
<sequence>MKTIINIIIASLTLGAMSAQVAIEKDVMSSSSVILEFNDTRVGNSNGVNKALILPVVSTINSNSVAGTIWFDAAANKIQHFKMNGVDKQVVDMSAAGSDESTPSFDEEANISNGTIIGEETPNTPPGVLVLEANDKAMVLPVVDGVRAVINPEPGSMVYDRSTKSVAVFNGEVWSFWGK</sequence>
<keyword evidence="3" id="KW-1185">Reference proteome</keyword>
<organism evidence="2 3">
    <name type="scientific">Profundicola chukchiensis</name>
    <dbReference type="NCBI Taxonomy" id="2961959"/>
    <lineage>
        <taxon>Bacteria</taxon>
        <taxon>Pseudomonadati</taxon>
        <taxon>Bacteroidota</taxon>
        <taxon>Flavobacteriia</taxon>
        <taxon>Flavobacteriales</taxon>
        <taxon>Weeksellaceae</taxon>
        <taxon>Profundicola</taxon>
    </lineage>
</organism>
<proteinExistence type="predicted"/>
<protein>
    <submittedName>
        <fullName evidence="2">Uncharacterized protein</fullName>
    </submittedName>
</protein>
<evidence type="ECO:0000313" key="3">
    <source>
        <dbReference type="Proteomes" id="UP001152599"/>
    </source>
</evidence>
<feature type="chain" id="PRO_5040901588" evidence="1">
    <location>
        <begin position="22"/>
        <end position="179"/>
    </location>
</feature>
<evidence type="ECO:0000313" key="2">
    <source>
        <dbReference type="EMBL" id="MDG4947015.1"/>
    </source>
</evidence>
<name>A0A9X4N158_9FLAO</name>
<dbReference type="EMBL" id="JANCMU010000009">
    <property type="protein sequence ID" value="MDG4947015.1"/>
    <property type="molecule type" value="Genomic_DNA"/>
</dbReference>
<dbReference type="Proteomes" id="UP001152599">
    <property type="component" value="Unassembled WGS sequence"/>
</dbReference>
<keyword evidence="1" id="KW-0732">Signal</keyword>
<evidence type="ECO:0000256" key="1">
    <source>
        <dbReference type="SAM" id="SignalP"/>
    </source>
</evidence>
<dbReference type="RefSeq" id="WP_304421283.1">
    <property type="nucleotide sequence ID" value="NZ_JANCMU010000009.1"/>
</dbReference>